<dbReference type="STRING" id="1893.SAMN02787144_1007208"/>
<keyword evidence="1" id="KW-0472">Membrane</keyword>
<dbReference type="InterPro" id="IPR046492">
    <property type="entry name" value="DUF6585"/>
</dbReference>
<gene>
    <name evidence="2" type="ORF">SAMN02787144_1007208</name>
</gene>
<dbReference type="OrthoDB" id="4832786at2"/>
<sequence>MAAAPTTLSSEATELATAHQLGALEGTFTPKRLNKALFALYIFTTLNLLVMFVIPGLLFFWWLRRYPDFSRRQAAKRLHLFENGLIVHPESGDGTVAIRWDSVRLYQDITQKVINGIPGPTEYAYSAVGPGRASARITHFYEGPESWGPHMQQAVLRAQGPAVLESVLAGETANFGEFSLSRTGLTTRQKGHLPWSEVQEIQVAAGRVHVMRSGGSGLWCGVAVSDIANLHVFLALTQHLSATHGPAA</sequence>
<evidence type="ECO:0000313" key="3">
    <source>
        <dbReference type="Proteomes" id="UP000181909"/>
    </source>
</evidence>
<dbReference type="Proteomes" id="UP000181909">
    <property type="component" value="Unassembled WGS sequence"/>
</dbReference>
<evidence type="ECO:0000313" key="2">
    <source>
        <dbReference type="EMBL" id="SFX88630.1"/>
    </source>
</evidence>
<keyword evidence="1" id="KW-1133">Transmembrane helix</keyword>
<evidence type="ECO:0000256" key="1">
    <source>
        <dbReference type="SAM" id="Phobius"/>
    </source>
</evidence>
<proteinExistence type="predicted"/>
<dbReference type="Pfam" id="PF20226">
    <property type="entry name" value="DUF6585"/>
    <property type="match status" value="1"/>
</dbReference>
<feature type="transmembrane region" description="Helical" evidence="1">
    <location>
        <begin position="38"/>
        <end position="63"/>
    </location>
</feature>
<dbReference type="EMBL" id="FPJO01000007">
    <property type="protein sequence ID" value="SFX88630.1"/>
    <property type="molecule type" value="Genomic_DNA"/>
</dbReference>
<name>A0A1K2AQP9_STRAR</name>
<organism evidence="2 3">
    <name type="scientific">Streptomyces atratus</name>
    <dbReference type="NCBI Taxonomy" id="1893"/>
    <lineage>
        <taxon>Bacteria</taxon>
        <taxon>Bacillati</taxon>
        <taxon>Actinomycetota</taxon>
        <taxon>Actinomycetes</taxon>
        <taxon>Kitasatosporales</taxon>
        <taxon>Streptomycetaceae</taxon>
        <taxon>Streptomyces</taxon>
    </lineage>
</organism>
<reference evidence="2 3" key="1">
    <citation type="submission" date="2016-11" db="EMBL/GenBank/DDBJ databases">
        <authorList>
            <person name="Jaros S."/>
            <person name="Januszkiewicz K."/>
            <person name="Wedrychowicz H."/>
        </authorList>
    </citation>
    <scope>NUCLEOTIDE SEQUENCE [LARGE SCALE GENOMIC DNA]</scope>
    <source>
        <strain evidence="2 3">OK807</strain>
    </source>
</reference>
<dbReference type="AlphaFoldDB" id="A0A1K2AQP9"/>
<keyword evidence="1" id="KW-0812">Transmembrane</keyword>
<dbReference type="RefSeq" id="WP_072485690.1">
    <property type="nucleotide sequence ID" value="NZ_FPJO01000007.1"/>
</dbReference>
<accession>A0A1K2AQP9</accession>
<protein>
    <submittedName>
        <fullName evidence="2">Uncharacterized protein</fullName>
    </submittedName>
</protein>